<dbReference type="EnsemblFungi" id="CEF86854">
    <property type="protein sequence ID" value="CEF86854"/>
    <property type="gene ID" value="FGRRES_15348"/>
</dbReference>
<name>A0A098DZQ4_GIBZE</name>
<proteinExistence type="predicted"/>
<organism evidence="1 3">
    <name type="scientific">Gibberella zeae (strain ATCC MYA-4620 / CBS 123657 / FGSC 9075 / NRRL 31084 / PH-1)</name>
    <name type="common">Wheat head blight fungus</name>
    <name type="synonym">Fusarium graminearum</name>
    <dbReference type="NCBI Taxonomy" id="229533"/>
    <lineage>
        <taxon>Eukaryota</taxon>
        <taxon>Fungi</taxon>
        <taxon>Dikarya</taxon>
        <taxon>Ascomycota</taxon>
        <taxon>Pezizomycotina</taxon>
        <taxon>Sordariomycetes</taxon>
        <taxon>Hypocreomycetidae</taxon>
        <taxon>Hypocreales</taxon>
        <taxon>Nectriaceae</taxon>
        <taxon>Fusarium</taxon>
    </lineage>
</organism>
<dbReference type="EMBL" id="HG970334">
    <property type="protein sequence ID" value="CEF86854.1"/>
    <property type="molecule type" value="Genomic_DNA"/>
</dbReference>
<sequence length="80" mass="8803">MAAGASVIVEPESSPFKSRQEWTAIHVGSEVGVEEFGLKLNNGWPSDGRSETVEVALRPRVENHVFKGFRRPSTIYDGCV</sequence>
<dbReference type="InParanoid" id="A0A098DZQ4"/>
<evidence type="ECO:0000313" key="2">
    <source>
        <dbReference type="EnsemblFungi" id="CEF86854"/>
    </source>
</evidence>
<accession>A0A0E0SK91</accession>
<reference evidence="2 3" key="1">
    <citation type="journal article" date="2007" name="Science">
        <title>The Fusarium graminearum genome reveals a link between localized polymorphism and pathogen specialization.</title>
        <authorList>
            <person name="Cuomo C.A."/>
            <person name="Gueldener U."/>
            <person name="Xu J.-R."/>
            <person name="Trail F."/>
            <person name="Turgeon B.G."/>
            <person name="Di Pietro A."/>
            <person name="Walton J.D."/>
            <person name="Ma L.-J."/>
            <person name="Baker S.E."/>
            <person name="Rep M."/>
            <person name="Adam G."/>
            <person name="Antoniw J."/>
            <person name="Baldwin T."/>
            <person name="Calvo S.E."/>
            <person name="Chang Y.-L."/>
            <person name="DeCaprio D."/>
            <person name="Gale L.R."/>
            <person name="Gnerre S."/>
            <person name="Goswami R.S."/>
            <person name="Hammond-Kosack K."/>
            <person name="Harris L.J."/>
            <person name="Hilburn K."/>
            <person name="Kennell J.C."/>
            <person name="Kroken S."/>
            <person name="Magnuson J.K."/>
            <person name="Mannhaupt G."/>
            <person name="Mauceli E.W."/>
            <person name="Mewes H.-W."/>
            <person name="Mitterbauer R."/>
            <person name="Muehlbauer G."/>
            <person name="Muensterkoetter M."/>
            <person name="Nelson D."/>
            <person name="O'Donnell K."/>
            <person name="Ouellet T."/>
            <person name="Qi W."/>
            <person name="Quesneville H."/>
            <person name="Roncero M.I.G."/>
            <person name="Seong K.-Y."/>
            <person name="Tetko I.V."/>
            <person name="Urban M."/>
            <person name="Waalwijk C."/>
            <person name="Ward T.J."/>
            <person name="Yao J."/>
            <person name="Birren B.W."/>
            <person name="Kistler H.C."/>
        </authorList>
    </citation>
    <scope>NUCLEOTIDE SEQUENCE [LARGE SCALE GENOMIC DNA]</scope>
    <source>
        <strain evidence="3">ATCC MYA-4620 / CBS 123657 / FGSC 9075 / NRRL 31084 / PH-1</strain>
        <strain evidence="2">PH-1 / ATCC MYA-4620 / FGSC 9075 / NRRL 31084</strain>
    </source>
</reference>
<dbReference type="Proteomes" id="UP000070720">
    <property type="component" value="Chromosome 3"/>
</dbReference>
<evidence type="ECO:0000313" key="3">
    <source>
        <dbReference type="Proteomes" id="UP000070720"/>
    </source>
</evidence>
<dbReference type="AlphaFoldDB" id="A0A098DZQ4"/>
<protein>
    <submittedName>
        <fullName evidence="1">Chromosome 3, complete genome</fullName>
    </submittedName>
</protein>
<evidence type="ECO:0000313" key="1">
    <source>
        <dbReference type="EMBL" id="CEF86854.1"/>
    </source>
</evidence>
<reference evidence="2" key="4">
    <citation type="submission" date="2017-01" db="UniProtKB">
        <authorList>
            <consortium name="EnsemblFungi"/>
        </authorList>
    </citation>
    <scope>IDENTIFICATION</scope>
    <source>
        <strain evidence="2">PH-1 / ATCC MYA-4620 / FGSC 9075 / NRRL 31084</strain>
    </source>
</reference>
<keyword evidence="3" id="KW-1185">Reference proteome</keyword>
<reference evidence="2 3" key="2">
    <citation type="journal article" date="2010" name="Nature">
        <title>Comparative genomics reveals mobile pathogenicity chromosomes in Fusarium.</title>
        <authorList>
            <person name="Ma L.J."/>
            <person name="van der Does H.C."/>
            <person name="Borkovich K.A."/>
            <person name="Coleman J.J."/>
            <person name="Daboussi M.J."/>
            <person name="Di Pietro A."/>
            <person name="Dufresne M."/>
            <person name="Freitag M."/>
            <person name="Grabherr M."/>
            <person name="Henrissat B."/>
            <person name="Houterman P.M."/>
            <person name="Kang S."/>
            <person name="Shim W.B."/>
            <person name="Woloshuk C."/>
            <person name="Xie X."/>
            <person name="Xu J.R."/>
            <person name="Antoniw J."/>
            <person name="Baker S.E."/>
            <person name="Bluhm B.H."/>
            <person name="Breakspear A."/>
            <person name="Brown D.W."/>
            <person name="Butchko R.A."/>
            <person name="Chapman S."/>
            <person name="Coulson R."/>
            <person name="Coutinho P.M."/>
            <person name="Danchin E.G."/>
            <person name="Diener A."/>
            <person name="Gale L.R."/>
            <person name="Gardiner D.M."/>
            <person name="Goff S."/>
            <person name="Hammond-Kosack K.E."/>
            <person name="Hilburn K."/>
            <person name="Hua-Van A."/>
            <person name="Jonkers W."/>
            <person name="Kazan K."/>
            <person name="Kodira C.D."/>
            <person name="Koehrsen M."/>
            <person name="Kumar L."/>
            <person name="Lee Y.H."/>
            <person name="Li L."/>
            <person name="Manners J.M."/>
            <person name="Miranda-Saavedra D."/>
            <person name="Mukherjee M."/>
            <person name="Park G."/>
            <person name="Park J."/>
            <person name="Park S.Y."/>
            <person name="Proctor R.H."/>
            <person name="Regev A."/>
            <person name="Ruiz-Roldan M.C."/>
            <person name="Sain D."/>
            <person name="Sakthikumar S."/>
            <person name="Sykes S."/>
            <person name="Schwartz D.C."/>
            <person name="Turgeon B.G."/>
            <person name="Wapinski I."/>
            <person name="Yoder O."/>
            <person name="Young S."/>
            <person name="Zeng Q."/>
            <person name="Zhou S."/>
            <person name="Galagan J."/>
            <person name="Cuomo C.A."/>
            <person name="Kistler H.C."/>
            <person name="Rep M."/>
        </authorList>
    </citation>
    <scope>GENOME REANNOTATION</scope>
    <source>
        <strain evidence="3">ATCC MYA-4620 / CBS 123657 / FGSC 9075 / NRRL 31084 / PH-1</strain>
        <strain evidence="2">PH-1 / ATCC MYA-4620 / FGSC 9075 / NRRL 31084</strain>
    </source>
</reference>
<dbReference type="VEuPathDB" id="FungiDB:FGRAMPH1_01G20123"/>
<gene>
    <name evidence="1" type="ORF">FGRAMPH1_01T20123</name>
</gene>
<accession>A0A098DZQ4</accession>
<reference evidence="1 3" key="3">
    <citation type="journal article" date="2015" name="BMC Genomics">
        <title>The completed genome sequence of the pathogenic ascomycete fungus Fusarium graminearum.</title>
        <authorList>
            <person name="King R."/>
            <person name="Urban M."/>
            <person name="Hammond-Kosack M.C."/>
            <person name="Hassani-Pak K."/>
            <person name="Hammond-Kosack K.E."/>
        </authorList>
    </citation>
    <scope>NUCLEOTIDE SEQUENCE [LARGE SCALE GENOMIC DNA]</scope>
    <source>
        <strain evidence="3">ATCC MYA-4620 / CBS 123657 / FGSC 9075 / NRRL 31084 / PH-1</strain>
        <strain evidence="1">PH-1</strain>
    </source>
</reference>